<name>A0A1H9IRC1_9GAMM</name>
<dbReference type="AlphaFoldDB" id="A0A1H9IRC1"/>
<sequence>MAVLVTEAAARQIRRTIEKRGKGVGLRLAVKASGCSGLSYVMAVADEIGAEDQCFDSAGVKLVVDARSLPLLDGIEIDFVREGLNEGFKFLNPNAKGTCGCGSSFAV</sequence>
<dbReference type="InterPro" id="IPR050322">
    <property type="entry name" value="Fe-S_cluster_asmbl/transfer"/>
</dbReference>
<comment type="similarity">
    <text evidence="1">Belongs to the HesB/IscA family.</text>
</comment>
<dbReference type="GO" id="GO:0016226">
    <property type="term" value="P:iron-sulfur cluster assembly"/>
    <property type="evidence" value="ECO:0007669"/>
    <property type="project" value="InterPro"/>
</dbReference>
<dbReference type="OrthoDB" id="9801228at2"/>
<dbReference type="InterPro" id="IPR035903">
    <property type="entry name" value="HesB-like_dom_sf"/>
</dbReference>
<dbReference type="PROSITE" id="PS01152">
    <property type="entry name" value="HESB"/>
    <property type="match status" value="1"/>
</dbReference>
<evidence type="ECO:0000259" key="2">
    <source>
        <dbReference type="Pfam" id="PF01521"/>
    </source>
</evidence>
<proteinExistence type="inferred from homology"/>
<evidence type="ECO:0000313" key="4">
    <source>
        <dbReference type="Proteomes" id="UP000199233"/>
    </source>
</evidence>
<dbReference type="NCBIfam" id="TIGR00049">
    <property type="entry name" value="iron-sulfur cluster assembly accessory protein"/>
    <property type="match status" value="1"/>
</dbReference>
<dbReference type="GO" id="GO:0005829">
    <property type="term" value="C:cytosol"/>
    <property type="evidence" value="ECO:0007669"/>
    <property type="project" value="TreeGrafter"/>
</dbReference>
<dbReference type="InterPro" id="IPR017870">
    <property type="entry name" value="FeS_cluster_insertion_CS"/>
</dbReference>
<dbReference type="Gene3D" id="2.60.300.12">
    <property type="entry name" value="HesB-like domain"/>
    <property type="match status" value="1"/>
</dbReference>
<dbReference type="SUPFAM" id="SSF89360">
    <property type="entry name" value="HesB-like domain"/>
    <property type="match status" value="1"/>
</dbReference>
<evidence type="ECO:0000256" key="1">
    <source>
        <dbReference type="ARBA" id="ARBA00006718"/>
    </source>
</evidence>
<dbReference type="PANTHER" id="PTHR10072:SF41">
    <property type="entry name" value="IRON-SULFUR CLUSTER ASSEMBLY 1 HOMOLOG, MITOCHONDRIAL"/>
    <property type="match status" value="1"/>
</dbReference>
<dbReference type="Pfam" id="PF01521">
    <property type="entry name" value="Fe-S_biosyn"/>
    <property type="match status" value="1"/>
</dbReference>
<dbReference type="STRING" id="489703.SAMN04488038_110146"/>
<gene>
    <name evidence="3" type="ORF">SAMN04488038_110146</name>
</gene>
<dbReference type="EMBL" id="FOFS01000010">
    <property type="protein sequence ID" value="SEQ77059.1"/>
    <property type="molecule type" value="Genomic_DNA"/>
</dbReference>
<keyword evidence="4" id="KW-1185">Reference proteome</keyword>
<dbReference type="Proteomes" id="UP000199233">
    <property type="component" value="Unassembled WGS sequence"/>
</dbReference>
<reference evidence="3 4" key="1">
    <citation type="submission" date="2016-10" db="EMBL/GenBank/DDBJ databases">
        <authorList>
            <person name="de Groot N.N."/>
        </authorList>
    </citation>
    <scope>NUCLEOTIDE SEQUENCE [LARGE SCALE GENOMIC DNA]</scope>
    <source>
        <strain evidence="3 4">DSM 25927</strain>
    </source>
</reference>
<dbReference type="RefSeq" id="WP_093287157.1">
    <property type="nucleotide sequence ID" value="NZ_FOFS01000010.1"/>
</dbReference>
<accession>A0A1H9IRC1</accession>
<dbReference type="GO" id="GO:0051537">
    <property type="term" value="F:2 iron, 2 sulfur cluster binding"/>
    <property type="evidence" value="ECO:0007669"/>
    <property type="project" value="TreeGrafter"/>
</dbReference>
<dbReference type="InterPro" id="IPR000361">
    <property type="entry name" value="ATAP_core_dom"/>
</dbReference>
<organism evidence="3 4">
    <name type="scientific">Solimonas aquatica</name>
    <dbReference type="NCBI Taxonomy" id="489703"/>
    <lineage>
        <taxon>Bacteria</taxon>
        <taxon>Pseudomonadati</taxon>
        <taxon>Pseudomonadota</taxon>
        <taxon>Gammaproteobacteria</taxon>
        <taxon>Nevskiales</taxon>
        <taxon>Nevskiaceae</taxon>
        <taxon>Solimonas</taxon>
    </lineage>
</organism>
<feature type="domain" description="Core" evidence="2">
    <location>
        <begin position="1"/>
        <end position="102"/>
    </location>
</feature>
<protein>
    <submittedName>
        <fullName evidence="3">Iron-sulfur cluster assembly protein</fullName>
    </submittedName>
</protein>
<evidence type="ECO:0000313" key="3">
    <source>
        <dbReference type="EMBL" id="SEQ77059.1"/>
    </source>
</evidence>
<dbReference type="InterPro" id="IPR016092">
    <property type="entry name" value="ATAP"/>
</dbReference>
<dbReference type="PANTHER" id="PTHR10072">
    <property type="entry name" value="IRON-SULFUR CLUSTER ASSEMBLY PROTEIN"/>
    <property type="match status" value="1"/>
</dbReference>